<evidence type="ECO:0000313" key="1">
    <source>
        <dbReference type="Proteomes" id="UP000887576"/>
    </source>
</evidence>
<reference evidence="2" key="1">
    <citation type="submission" date="2022-11" db="UniProtKB">
        <authorList>
            <consortium name="WormBaseParasite"/>
        </authorList>
    </citation>
    <scope>IDENTIFICATION</scope>
</reference>
<sequence>MLWNAGMKNDFLALKNANPDYQVWVTGHSLGGAMASVAASSIVHLGYSTASNLKLYTFGQPRTGDKTFAAAHDKLIPESYRVTHKADMVPHVPPENLLSYFHHQSEVWYNNDMTPGSSHVECNADESKKCSDGLLIKLSIQDHLKYFDTDVSGYGVAGCR</sequence>
<dbReference type="Proteomes" id="UP000887576">
    <property type="component" value="Unplaced"/>
</dbReference>
<protein>
    <submittedName>
        <fullName evidence="2">Fungal lipase-like domain-containing protein</fullName>
    </submittedName>
</protein>
<proteinExistence type="predicted"/>
<evidence type="ECO:0000313" key="2">
    <source>
        <dbReference type="WBParaSite" id="JU765_v2.g18055.t1"/>
    </source>
</evidence>
<name>A0AC34QPU1_9BILA</name>
<dbReference type="WBParaSite" id="JU765_v2.g18055.t1">
    <property type="protein sequence ID" value="JU765_v2.g18055.t1"/>
    <property type="gene ID" value="JU765_v2.g18055"/>
</dbReference>
<accession>A0AC34QPU1</accession>
<organism evidence="1 2">
    <name type="scientific">Panagrolaimus sp. JU765</name>
    <dbReference type="NCBI Taxonomy" id="591449"/>
    <lineage>
        <taxon>Eukaryota</taxon>
        <taxon>Metazoa</taxon>
        <taxon>Ecdysozoa</taxon>
        <taxon>Nematoda</taxon>
        <taxon>Chromadorea</taxon>
        <taxon>Rhabditida</taxon>
        <taxon>Tylenchina</taxon>
        <taxon>Panagrolaimomorpha</taxon>
        <taxon>Panagrolaimoidea</taxon>
        <taxon>Panagrolaimidae</taxon>
        <taxon>Panagrolaimus</taxon>
    </lineage>
</organism>